<dbReference type="InterPro" id="IPR047623">
    <property type="entry name" value="SatP"/>
</dbReference>
<dbReference type="GO" id="GO:0005886">
    <property type="term" value="C:plasma membrane"/>
    <property type="evidence" value="ECO:0007669"/>
    <property type="project" value="TreeGrafter"/>
</dbReference>
<dbReference type="PANTHER" id="PTHR30178">
    <property type="entry name" value="INNER MEMBRANE PROTEIN YAAH"/>
    <property type="match status" value="1"/>
</dbReference>
<dbReference type="AlphaFoldDB" id="C3XB82"/>
<dbReference type="GO" id="GO:0071422">
    <property type="term" value="P:succinate transmembrane transport"/>
    <property type="evidence" value="ECO:0007669"/>
    <property type="project" value="TreeGrafter"/>
</dbReference>
<evidence type="ECO:0000313" key="7">
    <source>
        <dbReference type="EMBL" id="EEO30458.1"/>
    </source>
</evidence>
<feature type="transmembrane region" description="Helical" evidence="6">
    <location>
        <begin position="125"/>
        <end position="143"/>
    </location>
</feature>
<keyword evidence="5 6" id="KW-0472">Membrane</keyword>
<keyword evidence="4 6" id="KW-1133">Transmembrane helix</keyword>
<comment type="similarity">
    <text evidence="2">Belongs to the acetate uptake transporter (AceTr) (TC 2.A.96) family.</text>
</comment>
<keyword evidence="8" id="KW-1185">Reference proteome</keyword>
<evidence type="ECO:0000313" key="8">
    <source>
        <dbReference type="Proteomes" id="UP000005089"/>
    </source>
</evidence>
<sequence>MKTRQNQIFANAAPLGLFGFAMTTILLNIQNAGFFSLSVMIMSMGVFFGGIAQIIAGILEWRRANGFGALAFISYGSFWLTLIFIWVAPHAGLTSADPVSMGWYLTMWGLFTTVLFLCTLRGNTIGKCIFGTLVVLFFMLAFANFMESHFLHTLAGYVGILCGGFAFYEASALILNERYERTVLPL</sequence>
<dbReference type="Proteomes" id="UP000005089">
    <property type="component" value="Unassembled WGS sequence"/>
</dbReference>
<gene>
    <name evidence="7" type="ORF">OFBG_01486</name>
</gene>
<protein>
    <submittedName>
        <fullName evidence="7">GPR1/FUN34/YaaH family protein</fullName>
    </submittedName>
</protein>
<dbReference type="InterPro" id="IPR000791">
    <property type="entry name" value="Gpr1/Fun34/SatP-like"/>
</dbReference>
<name>C3XB82_OXAFO</name>
<dbReference type="EMBL" id="GG658170">
    <property type="protein sequence ID" value="EEO30458.1"/>
    <property type="molecule type" value="Genomic_DNA"/>
</dbReference>
<dbReference type="GO" id="GO:0015360">
    <property type="term" value="F:acetate:proton symporter activity"/>
    <property type="evidence" value="ECO:0007669"/>
    <property type="project" value="TreeGrafter"/>
</dbReference>
<dbReference type="OrthoDB" id="9787939at2"/>
<feature type="transmembrane region" description="Helical" evidence="6">
    <location>
        <begin position="35"/>
        <end position="59"/>
    </location>
</feature>
<evidence type="ECO:0000256" key="5">
    <source>
        <dbReference type="ARBA" id="ARBA00023136"/>
    </source>
</evidence>
<proteinExistence type="inferred from homology"/>
<dbReference type="PANTHER" id="PTHR30178:SF3">
    <property type="entry name" value="SUCCINATE-ACETATE_PROTON SYMPORTER SATP"/>
    <property type="match status" value="1"/>
</dbReference>
<accession>C3XB82</accession>
<evidence type="ECO:0000256" key="6">
    <source>
        <dbReference type="SAM" id="Phobius"/>
    </source>
</evidence>
<dbReference type="HOGENOM" id="CLU_051062_3_0_4"/>
<evidence type="ECO:0000256" key="3">
    <source>
        <dbReference type="ARBA" id="ARBA00022692"/>
    </source>
</evidence>
<dbReference type="Pfam" id="PF01184">
    <property type="entry name" value="Gpr1_Fun34_YaaH"/>
    <property type="match status" value="1"/>
</dbReference>
<feature type="transmembrane region" description="Helical" evidence="6">
    <location>
        <begin position="12"/>
        <end position="29"/>
    </location>
</feature>
<dbReference type="NCBIfam" id="NF038013">
    <property type="entry name" value="AceTr_1"/>
    <property type="match status" value="1"/>
</dbReference>
<evidence type="ECO:0000256" key="1">
    <source>
        <dbReference type="ARBA" id="ARBA00004141"/>
    </source>
</evidence>
<organism evidence="7 8">
    <name type="scientific">Oxalobacter formigenes OXCC13</name>
    <dbReference type="NCBI Taxonomy" id="556269"/>
    <lineage>
        <taxon>Bacteria</taxon>
        <taxon>Pseudomonadati</taxon>
        <taxon>Pseudomonadota</taxon>
        <taxon>Betaproteobacteria</taxon>
        <taxon>Burkholderiales</taxon>
        <taxon>Oxalobacteraceae</taxon>
        <taxon>Oxalobacter</taxon>
    </lineage>
</organism>
<evidence type="ECO:0000256" key="4">
    <source>
        <dbReference type="ARBA" id="ARBA00022989"/>
    </source>
</evidence>
<reference evidence="7 8" key="1">
    <citation type="submission" date="2009-02" db="EMBL/GenBank/DDBJ databases">
        <title>The Genome Sequence of Oxalobacter formigenes OXCC13.</title>
        <authorList>
            <consortium name="The Broad Institute Genome Sequencing Platform"/>
            <person name="Ward D."/>
            <person name="Young S.K."/>
            <person name="Kodira C.D."/>
            <person name="Zeng Q."/>
            <person name="Koehrsen M."/>
            <person name="Alvarado L."/>
            <person name="Berlin A."/>
            <person name="Borenstein D."/>
            <person name="Chen Z."/>
            <person name="Engels R."/>
            <person name="Freedman E."/>
            <person name="Gellesch M."/>
            <person name="Goldberg J."/>
            <person name="Griggs A."/>
            <person name="Gujja S."/>
            <person name="Heiman D."/>
            <person name="Hepburn T."/>
            <person name="Howarth C."/>
            <person name="Jen D."/>
            <person name="Larson L."/>
            <person name="Lewis B."/>
            <person name="Mehta T."/>
            <person name="Park D."/>
            <person name="Pearson M."/>
            <person name="Roberts A."/>
            <person name="Saif S."/>
            <person name="Shea T."/>
            <person name="Shenoy N."/>
            <person name="Sisk P."/>
            <person name="Stolte C."/>
            <person name="Sykes S."/>
            <person name="Walk T."/>
            <person name="White J."/>
            <person name="Yandava C."/>
            <person name="Allison M.J."/>
            <person name="Lander E."/>
            <person name="Nusbaum C."/>
            <person name="Galagan J."/>
            <person name="Birren B."/>
        </authorList>
    </citation>
    <scope>NUCLEOTIDE SEQUENCE [LARGE SCALE GENOMIC DNA]</scope>
    <source>
        <strain evidence="7 8">OXCC13</strain>
    </source>
</reference>
<feature type="transmembrane region" description="Helical" evidence="6">
    <location>
        <begin position="149"/>
        <end position="168"/>
    </location>
</feature>
<evidence type="ECO:0000256" key="2">
    <source>
        <dbReference type="ARBA" id="ARBA00005587"/>
    </source>
</evidence>
<keyword evidence="3 6" id="KW-0812">Transmembrane</keyword>
<feature type="transmembrane region" description="Helical" evidence="6">
    <location>
        <begin position="66"/>
        <end position="89"/>
    </location>
</feature>
<feature type="transmembrane region" description="Helical" evidence="6">
    <location>
        <begin position="101"/>
        <end position="118"/>
    </location>
</feature>
<comment type="subcellular location">
    <subcellularLocation>
        <location evidence="1">Membrane</location>
        <topology evidence="1">Multi-pass membrane protein</topology>
    </subcellularLocation>
</comment>
<dbReference type="eggNOG" id="COG1584">
    <property type="taxonomic scope" value="Bacteria"/>
</dbReference>